<evidence type="ECO:0000313" key="3">
    <source>
        <dbReference type="Proteomes" id="UP001251528"/>
    </source>
</evidence>
<dbReference type="SUPFAM" id="SSF53686">
    <property type="entry name" value="Tryptophan synthase beta subunit-like PLP-dependent enzymes"/>
    <property type="match status" value="1"/>
</dbReference>
<dbReference type="Proteomes" id="UP001251528">
    <property type="component" value="Unassembled WGS sequence"/>
</dbReference>
<feature type="domain" description="Tryptophan synthase beta chain-like PALP" evidence="1">
    <location>
        <begin position="41"/>
        <end position="199"/>
    </location>
</feature>
<name>A0AAJ0CYV5_9HYPO</name>
<sequence length="214" mass="23780">MDYHHHINASRLSSGAANHAGGCIKNLAKWAPAVEEIRTWPEYSPQPLHKLPNLSRKIGIDQLYVKDESQRFSRDLGAFKALGAPYAVYRILANTVFDQIGTRPTSAQLRTGMYSELTSTTTVCVATDGNQGRGLAYGAKIFGCRCVTYIHRHVSKGRQNAMENLGATVIRIDDEYEASVARAKEDARMNGWHFVSSTSWTDFDNDIPQDVMNA</sequence>
<evidence type="ECO:0000313" key="2">
    <source>
        <dbReference type="EMBL" id="KAK2612005.1"/>
    </source>
</evidence>
<dbReference type="InterPro" id="IPR001926">
    <property type="entry name" value="TrpB-like_PALP"/>
</dbReference>
<dbReference type="AlphaFoldDB" id="A0AAJ0CYV5"/>
<dbReference type="PANTHER" id="PTHR42937:SF1">
    <property type="entry name" value="DIAMINOPROPIONATE AMMONIA-LYASE"/>
    <property type="match status" value="1"/>
</dbReference>
<reference evidence="2" key="1">
    <citation type="submission" date="2023-06" db="EMBL/GenBank/DDBJ databases">
        <title>Conoideocrella luteorostrata (Hypocreales: Clavicipitaceae), a potential biocontrol fungus for elongate hemlock scale in United States Christmas tree production areas.</title>
        <authorList>
            <person name="Barrett H."/>
            <person name="Lovett B."/>
            <person name="Macias A.M."/>
            <person name="Stajich J.E."/>
            <person name="Kasson M.T."/>
        </authorList>
    </citation>
    <scope>NUCLEOTIDE SEQUENCE</scope>
    <source>
        <strain evidence="2">ARSEF 14590</strain>
    </source>
</reference>
<dbReference type="PANTHER" id="PTHR42937">
    <property type="match status" value="1"/>
</dbReference>
<evidence type="ECO:0000259" key="1">
    <source>
        <dbReference type="Pfam" id="PF00291"/>
    </source>
</evidence>
<dbReference type="Pfam" id="PF00291">
    <property type="entry name" value="PALP"/>
    <property type="match status" value="1"/>
</dbReference>
<comment type="caution">
    <text evidence="2">The sequence shown here is derived from an EMBL/GenBank/DDBJ whole genome shotgun (WGS) entry which is preliminary data.</text>
</comment>
<keyword evidence="3" id="KW-1185">Reference proteome</keyword>
<accession>A0AAJ0CYV5</accession>
<protein>
    <recommendedName>
        <fullName evidence="1">Tryptophan synthase beta chain-like PALP domain-containing protein</fullName>
    </recommendedName>
</protein>
<dbReference type="InterPro" id="IPR036052">
    <property type="entry name" value="TrpB-like_PALP_sf"/>
</dbReference>
<dbReference type="EMBL" id="JASWJB010000022">
    <property type="protein sequence ID" value="KAK2612005.1"/>
    <property type="molecule type" value="Genomic_DNA"/>
</dbReference>
<dbReference type="CDD" id="cd00640">
    <property type="entry name" value="Trp-synth-beta_II"/>
    <property type="match status" value="1"/>
</dbReference>
<proteinExistence type="predicted"/>
<organism evidence="2 3">
    <name type="scientific">Conoideocrella luteorostrata</name>
    <dbReference type="NCBI Taxonomy" id="1105319"/>
    <lineage>
        <taxon>Eukaryota</taxon>
        <taxon>Fungi</taxon>
        <taxon>Dikarya</taxon>
        <taxon>Ascomycota</taxon>
        <taxon>Pezizomycotina</taxon>
        <taxon>Sordariomycetes</taxon>
        <taxon>Hypocreomycetidae</taxon>
        <taxon>Hypocreales</taxon>
        <taxon>Clavicipitaceae</taxon>
        <taxon>Conoideocrella</taxon>
    </lineage>
</organism>
<gene>
    <name evidence="2" type="ORF">QQS21_001970</name>
</gene>
<dbReference type="Gene3D" id="3.40.50.1100">
    <property type="match status" value="1"/>
</dbReference>